<protein>
    <recommendedName>
        <fullName evidence="9">Pycsar effector protein domain-containing protein</fullName>
    </recommendedName>
</protein>
<dbReference type="GO" id="GO:0000166">
    <property type="term" value="F:nucleotide binding"/>
    <property type="evidence" value="ECO:0007669"/>
    <property type="project" value="UniProtKB-KW"/>
</dbReference>
<evidence type="ECO:0000256" key="4">
    <source>
        <dbReference type="ARBA" id="ARBA00022741"/>
    </source>
</evidence>
<feature type="domain" description="Pycsar effector protein" evidence="9">
    <location>
        <begin position="4"/>
        <end position="151"/>
    </location>
</feature>
<gene>
    <name evidence="10" type="ORF">FGU71_06365</name>
</gene>
<dbReference type="Proteomes" id="UP000316343">
    <property type="component" value="Unassembled WGS sequence"/>
</dbReference>
<evidence type="ECO:0000313" key="11">
    <source>
        <dbReference type="Proteomes" id="UP000316343"/>
    </source>
</evidence>
<dbReference type="Pfam" id="PF18967">
    <property type="entry name" value="PycTM"/>
    <property type="match status" value="1"/>
</dbReference>
<keyword evidence="6" id="KW-0051">Antiviral defense</keyword>
<evidence type="ECO:0000256" key="1">
    <source>
        <dbReference type="ARBA" id="ARBA00004236"/>
    </source>
</evidence>
<dbReference type="AlphaFoldDB" id="A0A547PF48"/>
<feature type="transmembrane region" description="Helical" evidence="8">
    <location>
        <begin position="47"/>
        <end position="68"/>
    </location>
</feature>
<evidence type="ECO:0000256" key="5">
    <source>
        <dbReference type="ARBA" id="ARBA00022989"/>
    </source>
</evidence>
<feature type="transmembrane region" description="Helical" evidence="8">
    <location>
        <begin position="136"/>
        <end position="158"/>
    </location>
</feature>
<dbReference type="EMBL" id="VHJK01000001">
    <property type="protein sequence ID" value="TRD12747.1"/>
    <property type="molecule type" value="Genomic_DNA"/>
</dbReference>
<sequence length="161" mass="18305">MHLVRTAQLNTLTLSQMADQKANILIGATFVVFSLSVTRLLGSEITLATVCLALTAFVSSLFAVLSVLPTTNRMDPKNKNFNILFFGHFTGMDEEQWKQKLLTEFQADETVYRAMLRDVYQNGQVLYGKKYRYLAYAYRIFLSGLFVTMVVYASEFAISLR</sequence>
<proteinExistence type="predicted"/>
<comment type="caution">
    <text evidence="10">The sequence shown here is derived from an EMBL/GenBank/DDBJ whole genome shotgun (WGS) entry which is preliminary data.</text>
</comment>
<evidence type="ECO:0000313" key="10">
    <source>
        <dbReference type="EMBL" id="TRD12747.1"/>
    </source>
</evidence>
<evidence type="ECO:0000256" key="8">
    <source>
        <dbReference type="SAM" id="Phobius"/>
    </source>
</evidence>
<keyword evidence="11" id="KW-1185">Reference proteome</keyword>
<organism evidence="10 11">
    <name type="scientific">Erythrobacter insulae</name>
    <dbReference type="NCBI Taxonomy" id="2584124"/>
    <lineage>
        <taxon>Bacteria</taxon>
        <taxon>Pseudomonadati</taxon>
        <taxon>Pseudomonadota</taxon>
        <taxon>Alphaproteobacteria</taxon>
        <taxon>Sphingomonadales</taxon>
        <taxon>Erythrobacteraceae</taxon>
        <taxon>Erythrobacter/Porphyrobacter group</taxon>
        <taxon>Erythrobacter</taxon>
    </lineage>
</organism>
<evidence type="ECO:0000256" key="3">
    <source>
        <dbReference type="ARBA" id="ARBA00022692"/>
    </source>
</evidence>
<keyword evidence="5 8" id="KW-1133">Transmembrane helix</keyword>
<accession>A0A547PF48</accession>
<keyword evidence="4" id="KW-0547">Nucleotide-binding</keyword>
<dbReference type="InterPro" id="IPR043760">
    <property type="entry name" value="PycTM_dom"/>
</dbReference>
<evidence type="ECO:0000259" key="9">
    <source>
        <dbReference type="Pfam" id="PF18967"/>
    </source>
</evidence>
<dbReference type="GO" id="GO:0051607">
    <property type="term" value="P:defense response to virus"/>
    <property type="evidence" value="ECO:0007669"/>
    <property type="project" value="UniProtKB-KW"/>
</dbReference>
<reference evidence="10 11" key="1">
    <citation type="submission" date="2019-06" db="EMBL/GenBank/DDBJ databases">
        <title>Erythrobacter insulae sp. nov., isolated from a tidal flat.</title>
        <authorList>
            <person name="Yoon J.-H."/>
        </authorList>
    </citation>
    <scope>NUCLEOTIDE SEQUENCE [LARGE SCALE GENOMIC DNA]</scope>
    <source>
        <strain evidence="10 11">JBTF-M21</strain>
    </source>
</reference>
<keyword evidence="7 8" id="KW-0472">Membrane</keyword>
<feature type="transmembrane region" description="Helical" evidence="8">
    <location>
        <begin position="22"/>
        <end position="41"/>
    </location>
</feature>
<evidence type="ECO:0000256" key="7">
    <source>
        <dbReference type="ARBA" id="ARBA00023136"/>
    </source>
</evidence>
<dbReference type="GO" id="GO:0005886">
    <property type="term" value="C:plasma membrane"/>
    <property type="evidence" value="ECO:0007669"/>
    <property type="project" value="UniProtKB-SubCell"/>
</dbReference>
<evidence type="ECO:0000256" key="2">
    <source>
        <dbReference type="ARBA" id="ARBA00022475"/>
    </source>
</evidence>
<keyword evidence="2" id="KW-1003">Cell membrane</keyword>
<name>A0A547PF48_9SPHN</name>
<comment type="subcellular location">
    <subcellularLocation>
        <location evidence="1">Cell membrane</location>
    </subcellularLocation>
</comment>
<evidence type="ECO:0000256" key="6">
    <source>
        <dbReference type="ARBA" id="ARBA00023118"/>
    </source>
</evidence>
<keyword evidence="3 8" id="KW-0812">Transmembrane</keyword>
<dbReference type="OrthoDB" id="338959at2"/>